<name>W1XIQ7_9ZZZZ</name>
<feature type="non-terminal residue" evidence="1">
    <location>
        <position position="70"/>
    </location>
</feature>
<sequence>ECQSKDNEIMEKVYKYEETKLIENMDENSDNIDMIEYIKSLPILTDSEKDTLIDTHKKLVPYYEQLDSLY</sequence>
<evidence type="ECO:0000313" key="1">
    <source>
        <dbReference type="EMBL" id="ETJ29350.1"/>
    </source>
</evidence>
<protein>
    <submittedName>
        <fullName evidence="1">Uncharacterized protein</fullName>
    </submittedName>
</protein>
<organism evidence="1">
    <name type="scientific">human gut metagenome</name>
    <dbReference type="NCBI Taxonomy" id="408170"/>
    <lineage>
        <taxon>unclassified sequences</taxon>
        <taxon>metagenomes</taxon>
        <taxon>organismal metagenomes</taxon>
    </lineage>
</organism>
<reference evidence="1" key="1">
    <citation type="submission" date="2013-12" db="EMBL/GenBank/DDBJ databases">
        <title>A Varibaculum cambriense genome reconstructed from a premature infant gut community with otherwise low bacterial novelty that shifts toward anaerobic metabolism during the third week of life.</title>
        <authorList>
            <person name="Brown C.T."/>
            <person name="Sharon I."/>
            <person name="Thomas B.C."/>
            <person name="Castelle C.J."/>
            <person name="Morowitz M.J."/>
            <person name="Banfield J.F."/>
        </authorList>
    </citation>
    <scope>NUCLEOTIDE SEQUENCE</scope>
</reference>
<proteinExistence type="predicted"/>
<comment type="caution">
    <text evidence="1">The sequence shown here is derived from an EMBL/GenBank/DDBJ whole genome shotgun (WGS) entry which is preliminary data.</text>
</comment>
<dbReference type="EMBL" id="AZMM01016109">
    <property type="protein sequence ID" value="ETJ29350.1"/>
    <property type="molecule type" value="Genomic_DNA"/>
</dbReference>
<accession>W1XIQ7</accession>
<feature type="non-terminal residue" evidence="1">
    <location>
        <position position="1"/>
    </location>
</feature>
<dbReference type="AlphaFoldDB" id="W1XIQ7"/>
<gene>
    <name evidence="1" type="ORF">Q604_UNBC16109G0001</name>
</gene>